<keyword evidence="3" id="KW-0104">Cadmium</keyword>
<dbReference type="Gene3D" id="2.70.150.10">
    <property type="entry name" value="Calcium-transporting ATPase, cytoplasmic transduction domain A"/>
    <property type="match status" value="1"/>
</dbReference>
<dbReference type="PANTHER" id="PTHR48085">
    <property type="entry name" value="CADMIUM/ZINC-TRANSPORTING ATPASE HMA2-RELATED"/>
    <property type="match status" value="1"/>
</dbReference>
<dbReference type="InterPro" id="IPR008250">
    <property type="entry name" value="ATPase_P-typ_transduc_dom_A_sf"/>
</dbReference>
<keyword evidence="5" id="KW-1278">Translocase</keyword>
<proteinExistence type="inferred from homology"/>
<dbReference type="InterPro" id="IPR044492">
    <property type="entry name" value="P_typ_ATPase_HD_dom"/>
</dbReference>
<evidence type="ECO:0000313" key="13">
    <source>
        <dbReference type="Proteomes" id="UP000007054"/>
    </source>
</evidence>
<evidence type="ECO:0000256" key="3">
    <source>
        <dbReference type="ARBA" id="ARBA00022539"/>
    </source>
</evidence>
<dbReference type="GeneID" id="83155409"/>
<comment type="subcellular location">
    <subcellularLocation>
        <location evidence="10">Cell membrane</location>
    </subcellularLocation>
    <subcellularLocation>
        <location evidence="1">Membrane</location>
        <topology evidence="1">Multi-pass membrane protein</topology>
    </subcellularLocation>
</comment>
<dbReference type="InterPro" id="IPR023299">
    <property type="entry name" value="ATPase_P-typ_cyto_dom_N"/>
</dbReference>
<evidence type="ECO:0000256" key="10">
    <source>
        <dbReference type="RuleBase" id="RU362081"/>
    </source>
</evidence>
<dbReference type="Pfam" id="PF00122">
    <property type="entry name" value="E1-E2_ATPase"/>
    <property type="match status" value="1"/>
</dbReference>
<dbReference type="HOGENOM" id="CLU_001771_6_3_9"/>
<sequence>MQYTIAYDNHNRLRLRCGDYVLTREKANGLTEQLLELQGVRTAQVNFRTGSILVTYTPGARQEILAWVGGLQRSQIPEVGLTAAEQADDEFRRDLEQMLAGRLLRKLIPSPIRNLMTIYRAVKYILRALDTLLRFEMDISVLDGVSIGVSIAQGHFKTASSVMFLLAVSDRLEAYTKKRTRLALSEQLSLNVDSVWLRCGADSVKVPFDRVQVGDQVIVRTGSVIPFDGTVCDEEGMVNQATMTGESEAVHKKPGDSVFAGTTVEAGTLVVEVRSLAADSRLNQIISLIDESENLKAGVQSKAEHLADAIVPYSFLGFGLVWLLSGNLTKALSVLMVDFSCAIKLSTPISVISAMREAAEYGATVKGGKYLEAFAEADAIVFDKTGTLTNASPEVSDVICFNGFERDEVLTTAACLEEHFPHSMAVAVVKKAAAEGLLHEERHAEVEYLVAHGIVTHYGGNRAIIGSEHFVFEDEGIPRTPEQTALMREKAAGGSAIFLAIGGQLAGMLVIDDPVRREAKDVIRALRSRGIHRICMLTGDAESAAARVSRELGIDKYVAQVLPEHKSEFVKKLQQEGFRVIMTGDGVNDTPALAAADVSVAMSDGSDIAREVADVTLCRDDITVLVTVREISEKLMHRISSNYRFIAGFNAALILLGVVGALPPGISALLHNGSTMLIAAKSMTRLTERQMD</sequence>
<dbReference type="PRINTS" id="PR00119">
    <property type="entry name" value="CATATPASE"/>
</dbReference>
<comment type="similarity">
    <text evidence="2 10">Belongs to the cation transport ATPase (P-type) (TC 3.A.3) family. Type IB subfamily.</text>
</comment>
<dbReference type="InterPro" id="IPR027256">
    <property type="entry name" value="P-typ_ATPase_IB"/>
</dbReference>
<keyword evidence="10" id="KW-0479">Metal-binding</keyword>
<dbReference type="EMBL" id="FP929052">
    <property type="protein sequence ID" value="CBL16816.1"/>
    <property type="molecule type" value="Genomic_DNA"/>
</dbReference>
<dbReference type="GO" id="GO:0008551">
    <property type="term" value="F:P-type cadmium transporter activity"/>
    <property type="evidence" value="ECO:0007669"/>
    <property type="project" value="UniProtKB-EC"/>
</dbReference>
<dbReference type="NCBIfam" id="TIGR01525">
    <property type="entry name" value="ATPase-IB_hvy"/>
    <property type="match status" value="1"/>
</dbReference>
<dbReference type="Proteomes" id="UP000007054">
    <property type="component" value="Chromosome"/>
</dbReference>
<evidence type="ECO:0000256" key="8">
    <source>
        <dbReference type="ARBA" id="ARBA00039103"/>
    </source>
</evidence>
<dbReference type="GO" id="GO:0046872">
    <property type="term" value="F:metal ion binding"/>
    <property type="evidence" value="ECO:0007669"/>
    <property type="project" value="UniProtKB-KW"/>
</dbReference>
<comment type="caution">
    <text evidence="10">Lacks conserved residue(s) required for the propagation of feature annotation.</text>
</comment>
<dbReference type="SUPFAM" id="SSF56784">
    <property type="entry name" value="HAD-like"/>
    <property type="match status" value="1"/>
</dbReference>
<name>D4LB21_RUMC1</name>
<dbReference type="Gene3D" id="3.40.1110.10">
    <property type="entry name" value="Calcium-transporting ATPase, cytoplasmic domain N"/>
    <property type="match status" value="1"/>
</dbReference>
<dbReference type="InterPro" id="IPR036412">
    <property type="entry name" value="HAD-like_sf"/>
</dbReference>
<dbReference type="AlphaFoldDB" id="D4LB21"/>
<dbReference type="GO" id="GO:0005886">
    <property type="term" value="C:plasma membrane"/>
    <property type="evidence" value="ECO:0007669"/>
    <property type="project" value="UniProtKB-SubCell"/>
</dbReference>
<evidence type="ECO:0000313" key="12">
    <source>
        <dbReference type="EMBL" id="CBL16816.1"/>
    </source>
</evidence>
<dbReference type="EC" id="7.2.2.21" evidence="8"/>
<dbReference type="InterPro" id="IPR018303">
    <property type="entry name" value="ATPase_P-typ_P_site"/>
</dbReference>
<accession>D4LB21</accession>
<dbReference type="InterPro" id="IPR051014">
    <property type="entry name" value="Cation_Transport_ATPase_IB"/>
</dbReference>
<dbReference type="NCBIfam" id="TIGR01494">
    <property type="entry name" value="ATPase_P-type"/>
    <property type="match status" value="1"/>
</dbReference>
<dbReference type="SFLD" id="SFLDG00002">
    <property type="entry name" value="C1.7:_P-type_atpase_like"/>
    <property type="match status" value="1"/>
</dbReference>
<dbReference type="SFLD" id="SFLDS00003">
    <property type="entry name" value="Haloacid_Dehalogenase"/>
    <property type="match status" value="1"/>
</dbReference>
<dbReference type="PATRIC" id="fig|213810.4.peg.506"/>
<dbReference type="PROSITE" id="PS00154">
    <property type="entry name" value="ATPASE_E1_E2"/>
    <property type="match status" value="1"/>
</dbReference>
<protein>
    <recommendedName>
        <fullName evidence="8">Cd(2+)-exporting ATPase</fullName>
        <ecNumber evidence="8">7.2.2.21</ecNumber>
    </recommendedName>
</protein>
<comment type="catalytic activity">
    <reaction evidence="9">
        <text>Cd(2+)(in) + ATP + H2O = Cd(2+)(out) + ADP + phosphate + H(+)</text>
        <dbReference type="Rhea" id="RHEA:12132"/>
        <dbReference type="ChEBI" id="CHEBI:15377"/>
        <dbReference type="ChEBI" id="CHEBI:15378"/>
        <dbReference type="ChEBI" id="CHEBI:30616"/>
        <dbReference type="ChEBI" id="CHEBI:43474"/>
        <dbReference type="ChEBI" id="CHEBI:48775"/>
        <dbReference type="ChEBI" id="CHEBI:456216"/>
        <dbReference type="EC" id="7.2.2.21"/>
    </reaction>
</comment>
<evidence type="ECO:0000256" key="6">
    <source>
        <dbReference type="ARBA" id="ARBA00022989"/>
    </source>
</evidence>
<feature type="domain" description="P-type ATPase A" evidence="11">
    <location>
        <begin position="193"/>
        <end position="289"/>
    </location>
</feature>
<keyword evidence="6 10" id="KW-1133">Transmembrane helix</keyword>
<keyword evidence="10" id="KW-0547">Nucleotide-binding</keyword>
<dbReference type="Gene3D" id="3.40.50.1000">
    <property type="entry name" value="HAD superfamily/HAD-like"/>
    <property type="match status" value="1"/>
</dbReference>
<evidence type="ECO:0000256" key="5">
    <source>
        <dbReference type="ARBA" id="ARBA00022967"/>
    </source>
</evidence>
<reference evidence="12" key="1">
    <citation type="submission" date="2010-03" db="EMBL/GenBank/DDBJ databases">
        <title>The genome sequence of Ruminococcus sp. 18P13.</title>
        <authorList>
            <consortium name="metaHIT consortium -- http://www.metahit.eu/"/>
            <person name="Pajon A."/>
            <person name="Turner K."/>
            <person name="Parkhill J."/>
            <person name="Bernalier A."/>
        </authorList>
    </citation>
    <scope>NUCLEOTIDE SEQUENCE [LARGE SCALE GENOMIC DNA]</scope>
    <source>
        <strain evidence="12">Type strain: 18P13</strain>
    </source>
</reference>
<dbReference type="STRING" id="213810.RUM_05990"/>
<evidence type="ECO:0000256" key="4">
    <source>
        <dbReference type="ARBA" id="ARBA00022692"/>
    </source>
</evidence>
<organism evidence="12 13">
    <name type="scientific">Ruminococcus champanellensis (strain DSM 18848 / JCM 17042 / KCTC 15320 / 18P13)</name>
    <dbReference type="NCBI Taxonomy" id="213810"/>
    <lineage>
        <taxon>Bacteria</taxon>
        <taxon>Bacillati</taxon>
        <taxon>Bacillota</taxon>
        <taxon>Clostridia</taxon>
        <taxon>Eubacteriales</taxon>
        <taxon>Oscillospiraceae</taxon>
        <taxon>Ruminococcus</taxon>
    </lineage>
</organism>
<dbReference type="Pfam" id="PF00702">
    <property type="entry name" value="Hydrolase"/>
    <property type="match status" value="1"/>
</dbReference>
<feature type="transmembrane region" description="Helical" evidence="10">
    <location>
        <begin position="645"/>
        <end position="666"/>
    </location>
</feature>
<keyword evidence="13" id="KW-1185">Reference proteome</keyword>
<dbReference type="GO" id="GO:0016887">
    <property type="term" value="F:ATP hydrolysis activity"/>
    <property type="evidence" value="ECO:0007669"/>
    <property type="project" value="InterPro"/>
</dbReference>
<gene>
    <name evidence="12" type="ordered locus">RUM_05990</name>
</gene>
<evidence type="ECO:0000256" key="1">
    <source>
        <dbReference type="ARBA" id="ARBA00004141"/>
    </source>
</evidence>
<dbReference type="GO" id="GO:0005524">
    <property type="term" value="F:ATP binding"/>
    <property type="evidence" value="ECO:0007669"/>
    <property type="project" value="UniProtKB-UniRule"/>
</dbReference>
<dbReference type="InterPro" id="IPR023214">
    <property type="entry name" value="HAD_sf"/>
</dbReference>
<keyword evidence="10" id="KW-0067">ATP-binding</keyword>
<keyword evidence="4 10" id="KW-0812">Transmembrane</keyword>
<evidence type="ECO:0000256" key="9">
    <source>
        <dbReference type="ARBA" id="ARBA00049338"/>
    </source>
</evidence>
<dbReference type="InterPro" id="IPR059000">
    <property type="entry name" value="ATPase_P-type_domA"/>
</dbReference>
<keyword evidence="7 10" id="KW-0472">Membrane</keyword>
<dbReference type="RefSeq" id="WP_015557723.1">
    <property type="nucleotide sequence ID" value="NC_021039.1"/>
</dbReference>
<reference evidence="12" key="2">
    <citation type="submission" date="2010-03" db="EMBL/GenBank/DDBJ databases">
        <authorList>
            <person name="Pajon A."/>
        </authorList>
    </citation>
    <scope>NUCLEOTIDE SEQUENCE</scope>
    <source>
        <strain evidence="12">Type strain: 18P13</strain>
    </source>
</reference>
<dbReference type="SFLD" id="SFLDF00027">
    <property type="entry name" value="p-type_atpase"/>
    <property type="match status" value="1"/>
</dbReference>
<evidence type="ECO:0000256" key="7">
    <source>
        <dbReference type="ARBA" id="ARBA00023136"/>
    </source>
</evidence>
<dbReference type="InterPro" id="IPR001757">
    <property type="entry name" value="P_typ_ATPase"/>
</dbReference>
<evidence type="ECO:0000256" key="2">
    <source>
        <dbReference type="ARBA" id="ARBA00006024"/>
    </source>
</evidence>
<dbReference type="BioCyc" id="RCHA213810:RUM_RS02885-MONOMER"/>
<dbReference type="PANTHER" id="PTHR48085:SF5">
    <property type="entry name" value="CADMIUM_ZINC-TRANSPORTING ATPASE HMA4-RELATED"/>
    <property type="match status" value="1"/>
</dbReference>
<dbReference type="SUPFAM" id="SSF81653">
    <property type="entry name" value="Calcium ATPase, transduction domain A"/>
    <property type="match status" value="1"/>
</dbReference>
<evidence type="ECO:0000259" key="11">
    <source>
        <dbReference type="Pfam" id="PF00122"/>
    </source>
</evidence>
<keyword evidence="10" id="KW-1003">Cell membrane</keyword>
<dbReference type="KEGG" id="rch:RUM_05990"/>